<dbReference type="OrthoDB" id="6132182at2759"/>
<evidence type="ECO:0000259" key="11">
    <source>
        <dbReference type="PROSITE" id="PS00497"/>
    </source>
</evidence>
<dbReference type="GO" id="GO:0004503">
    <property type="term" value="F:tyrosinase activity"/>
    <property type="evidence" value="ECO:0007669"/>
    <property type="project" value="UniProtKB-EC"/>
</dbReference>
<feature type="domain" description="Tyrosinase copper-binding" evidence="12">
    <location>
        <begin position="267"/>
        <end position="278"/>
    </location>
</feature>
<evidence type="ECO:0000256" key="10">
    <source>
        <dbReference type="ARBA" id="ARBA00048881"/>
    </source>
</evidence>
<protein>
    <recommendedName>
        <fullName evidence="3">tyrosinase</fullName>
        <ecNumber evidence="3">1.14.18.1</ecNumber>
    </recommendedName>
</protein>
<dbReference type="AlphaFoldDB" id="A0A6A5VR23"/>
<feature type="non-terminal residue" evidence="13">
    <location>
        <position position="1"/>
    </location>
</feature>
<organism evidence="13 14">
    <name type="scientific">Bimuria novae-zelandiae CBS 107.79</name>
    <dbReference type="NCBI Taxonomy" id="1447943"/>
    <lineage>
        <taxon>Eukaryota</taxon>
        <taxon>Fungi</taxon>
        <taxon>Dikarya</taxon>
        <taxon>Ascomycota</taxon>
        <taxon>Pezizomycotina</taxon>
        <taxon>Dothideomycetes</taxon>
        <taxon>Pleosporomycetidae</taxon>
        <taxon>Pleosporales</taxon>
        <taxon>Massarineae</taxon>
        <taxon>Didymosphaeriaceae</taxon>
        <taxon>Bimuria</taxon>
    </lineage>
</organism>
<evidence type="ECO:0000256" key="1">
    <source>
        <dbReference type="ARBA" id="ARBA00001973"/>
    </source>
</evidence>
<dbReference type="GO" id="GO:0042438">
    <property type="term" value="P:melanin biosynthetic process"/>
    <property type="evidence" value="ECO:0007669"/>
    <property type="project" value="UniProtKB-KW"/>
</dbReference>
<evidence type="ECO:0000256" key="8">
    <source>
        <dbReference type="ARBA" id="ARBA00023101"/>
    </source>
</evidence>
<feature type="domain" description="Tyrosinase copper-binding" evidence="11">
    <location>
        <begin position="74"/>
        <end position="91"/>
    </location>
</feature>
<sequence>LGGHPHIRREVRDLQANYPDQWALYMLGLLQFQQVDQSDPLSYYRISGIHARPFELWQDAHGPPGEAIGAYCPHGSRLFLTWHRAYLALFEQELWSHVRSIADQAQQDRDRWSAAADAFRIPYWDTALGDGDGGIPDFLMSPRWPVMGPNGTQIVDNPLFWYQFHPLVQEDFPGSPMAIYNQTMRWPTTQDASAKPQVGLFNAWYLQDQRARQNSMHTAFALVTSFNEFSSNVEGSHAFIHIITGGDAREHNSYYGHMYDTGYSAFDPIFMLHHANYDRYMDLYITANPGSWLQPEYVDGIKNFSTFWSPVGTTIDASSGLPPFWKDENTFYTSEDVRRTDIFGYVYPETQYWKFATEEKWRNDVRGTIQRLYPHSARETLMNAMAGGSALTHVLEDGDTFIDWVIEIKASAQEMPASFNAKFFLVGGFSSDESIPVSTWTRLTTQDPETSARKGREAAVAEKRYSTIDHGLSSTLILTSTLLEQVMAGELESLDSDVVVPYLQERLRWKVYAVRRPFKRSQTEY</sequence>
<keyword evidence="4" id="KW-0479">Metal-binding</keyword>
<dbReference type="InterPro" id="IPR050316">
    <property type="entry name" value="Tyrosinase/Hemocyanin"/>
</dbReference>
<gene>
    <name evidence="13" type="ORF">BU23DRAFT_458101</name>
</gene>
<dbReference type="EMBL" id="ML976669">
    <property type="protein sequence ID" value="KAF1975697.1"/>
    <property type="molecule type" value="Genomic_DNA"/>
</dbReference>
<comment type="cofactor">
    <cofactor evidence="1">
        <name>Cu(2+)</name>
        <dbReference type="ChEBI" id="CHEBI:29036"/>
    </cofactor>
</comment>
<evidence type="ECO:0000256" key="3">
    <source>
        <dbReference type="ARBA" id="ARBA00011906"/>
    </source>
</evidence>
<evidence type="ECO:0000256" key="6">
    <source>
        <dbReference type="ARBA" id="ARBA00023008"/>
    </source>
</evidence>
<evidence type="ECO:0000256" key="7">
    <source>
        <dbReference type="ARBA" id="ARBA00023033"/>
    </source>
</evidence>
<comment type="similarity">
    <text evidence="2">Belongs to the tyrosinase family.</text>
</comment>
<evidence type="ECO:0000256" key="5">
    <source>
        <dbReference type="ARBA" id="ARBA00023002"/>
    </source>
</evidence>
<dbReference type="Pfam" id="PF18132">
    <property type="entry name" value="Tyrosinase_C"/>
    <property type="match status" value="1"/>
</dbReference>
<evidence type="ECO:0000256" key="4">
    <source>
        <dbReference type="ARBA" id="ARBA00022723"/>
    </source>
</evidence>
<evidence type="ECO:0000256" key="2">
    <source>
        <dbReference type="ARBA" id="ARBA00009928"/>
    </source>
</evidence>
<comment type="catalytic activity">
    <reaction evidence="10">
        <text>L-tyrosine + O2 = L-dopaquinone + H2O</text>
        <dbReference type="Rhea" id="RHEA:18117"/>
        <dbReference type="ChEBI" id="CHEBI:15377"/>
        <dbReference type="ChEBI" id="CHEBI:15379"/>
        <dbReference type="ChEBI" id="CHEBI:57924"/>
        <dbReference type="ChEBI" id="CHEBI:58315"/>
        <dbReference type="EC" id="1.14.18.1"/>
    </reaction>
</comment>
<dbReference type="Pfam" id="PF00264">
    <property type="entry name" value="Tyrosinase"/>
    <property type="match status" value="1"/>
</dbReference>
<keyword evidence="5" id="KW-0560">Oxidoreductase</keyword>
<reference evidence="13" key="1">
    <citation type="journal article" date="2020" name="Stud. Mycol.">
        <title>101 Dothideomycetes genomes: a test case for predicting lifestyles and emergence of pathogens.</title>
        <authorList>
            <person name="Haridas S."/>
            <person name="Albert R."/>
            <person name="Binder M."/>
            <person name="Bloem J."/>
            <person name="Labutti K."/>
            <person name="Salamov A."/>
            <person name="Andreopoulos B."/>
            <person name="Baker S."/>
            <person name="Barry K."/>
            <person name="Bills G."/>
            <person name="Bluhm B."/>
            <person name="Cannon C."/>
            <person name="Castanera R."/>
            <person name="Culley D."/>
            <person name="Daum C."/>
            <person name="Ezra D."/>
            <person name="Gonzalez J."/>
            <person name="Henrissat B."/>
            <person name="Kuo A."/>
            <person name="Liang C."/>
            <person name="Lipzen A."/>
            <person name="Lutzoni F."/>
            <person name="Magnuson J."/>
            <person name="Mondo S."/>
            <person name="Nolan M."/>
            <person name="Ohm R."/>
            <person name="Pangilinan J."/>
            <person name="Park H.-J."/>
            <person name="Ramirez L."/>
            <person name="Alfaro M."/>
            <person name="Sun H."/>
            <person name="Tritt A."/>
            <person name="Yoshinaga Y."/>
            <person name="Zwiers L.-H."/>
            <person name="Turgeon B."/>
            <person name="Goodwin S."/>
            <person name="Spatafora J."/>
            <person name="Crous P."/>
            <person name="Grigoriev I."/>
        </authorList>
    </citation>
    <scope>NUCLEOTIDE SEQUENCE</scope>
    <source>
        <strain evidence="13">CBS 107.79</strain>
    </source>
</reference>
<dbReference type="PROSITE" id="PS00498">
    <property type="entry name" value="TYROSINASE_2"/>
    <property type="match status" value="1"/>
</dbReference>
<dbReference type="InterPro" id="IPR041640">
    <property type="entry name" value="Tyrosinase_C"/>
</dbReference>
<dbReference type="Proteomes" id="UP000800036">
    <property type="component" value="Unassembled WGS sequence"/>
</dbReference>
<keyword evidence="6" id="KW-0186">Copper</keyword>
<name>A0A6A5VR23_9PLEO</name>
<evidence type="ECO:0000256" key="9">
    <source>
        <dbReference type="ARBA" id="ARBA00048233"/>
    </source>
</evidence>
<dbReference type="SUPFAM" id="SSF48056">
    <property type="entry name" value="Di-copper centre-containing domain"/>
    <property type="match status" value="1"/>
</dbReference>
<dbReference type="GO" id="GO:0046872">
    <property type="term" value="F:metal ion binding"/>
    <property type="evidence" value="ECO:0007669"/>
    <property type="project" value="UniProtKB-KW"/>
</dbReference>
<dbReference type="Gene3D" id="1.10.1280.10">
    <property type="entry name" value="Di-copper center containing domain from catechol oxidase"/>
    <property type="match status" value="1"/>
</dbReference>
<dbReference type="PANTHER" id="PTHR11474:SF76">
    <property type="entry name" value="SHKT DOMAIN-CONTAINING PROTEIN"/>
    <property type="match status" value="1"/>
</dbReference>
<dbReference type="EC" id="1.14.18.1" evidence="3"/>
<dbReference type="PANTHER" id="PTHR11474">
    <property type="entry name" value="TYROSINASE FAMILY MEMBER"/>
    <property type="match status" value="1"/>
</dbReference>
<accession>A0A6A5VR23</accession>
<dbReference type="PROSITE" id="PS00497">
    <property type="entry name" value="TYROSINASE_1"/>
    <property type="match status" value="1"/>
</dbReference>
<evidence type="ECO:0000313" key="13">
    <source>
        <dbReference type="EMBL" id="KAF1975697.1"/>
    </source>
</evidence>
<dbReference type="InterPro" id="IPR002227">
    <property type="entry name" value="Tyrosinase_Cu-bd"/>
</dbReference>
<proteinExistence type="inferred from homology"/>
<evidence type="ECO:0000313" key="14">
    <source>
        <dbReference type="Proteomes" id="UP000800036"/>
    </source>
</evidence>
<keyword evidence="14" id="KW-1185">Reference proteome</keyword>
<keyword evidence="8" id="KW-0470">Melanin biosynthesis</keyword>
<dbReference type="InterPro" id="IPR008922">
    <property type="entry name" value="Di-copper_centre_dom_sf"/>
</dbReference>
<dbReference type="PRINTS" id="PR00092">
    <property type="entry name" value="TYROSINASE"/>
</dbReference>
<comment type="catalytic activity">
    <reaction evidence="9">
        <text>2 L-dopa + O2 = 2 L-dopaquinone + 2 H2O</text>
        <dbReference type="Rhea" id="RHEA:34287"/>
        <dbReference type="ChEBI" id="CHEBI:15377"/>
        <dbReference type="ChEBI" id="CHEBI:15379"/>
        <dbReference type="ChEBI" id="CHEBI:57504"/>
        <dbReference type="ChEBI" id="CHEBI:57924"/>
        <dbReference type="EC" id="1.14.18.1"/>
    </reaction>
</comment>
<evidence type="ECO:0000259" key="12">
    <source>
        <dbReference type="PROSITE" id="PS00498"/>
    </source>
</evidence>
<keyword evidence="7" id="KW-0503">Monooxygenase</keyword>